<dbReference type="Proteomes" id="UP000028582">
    <property type="component" value="Unassembled WGS sequence"/>
</dbReference>
<protein>
    <submittedName>
        <fullName evidence="1">Uncharacterized protein</fullName>
    </submittedName>
</protein>
<reference evidence="1 2" key="1">
    <citation type="submission" date="2013-11" db="EMBL/GenBank/DDBJ databases">
        <title>The Genome Sequence of Phytophthora parasitica P1976.</title>
        <authorList>
            <consortium name="The Broad Institute Genomics Platform"/>
            <person name="Russ C."/>
            <person name="Tyler B."/>
            <person name="Panabieres F."/>
            <person name="Shan W."/>
            <person name="Tripathy S."/>
            <person name="Grunwald N."/>
            <person name="Machado M."/>
            <person name="Johnson C.S."/>
            <person name="Walker B."/>
            <person name="Young S."/>
            <person name="Zeng Q."/>
            <person name="Gargeya S."/>
            <person name="Fitzgerald M."/>
            <person name="Haas B."/>
            <person name="Abouelleil A."/>
            <person name="Allen A.W."/>
            <person name="Alvarado L."/>
            <person name="Arachchi H.M."/>
            <person name="Berlin A.M."/>
            <person name="Chapman S.B."/>
            <person name="Gainer-Dewar J."/>
            <person name="Goldberg J."/>
            <person name="Griggs A."/>
            <person name="Gujja S."/>
            <person name="Hansen M."/>
            <person name="Howarth C."/>
            <person name="Imamovic A."/>
            <person name="Ireland A."/>
            <person name="Larimer J."/>
            <person name="McCowan C."/>
            <person name="Murphy C."/>
            <person name="Pearson M."/>
            <person name="Poon T.W."/>
            <person name="Priest M."/>
            <person name="Roberts A."/>
            <person name="Saif S."/>
            <person name="Shea T."/>
            <person name="Sisk P."/>
            <person name="Sykes S."/>
            <person name="Wortman J."/>
            <person name="Nusbaum C."/>
            <person name="Birren B."/>
        </authorList>
    </citation>
    <scope>NUCLEOTIDE SEQUENCE [LARGE SCALE GENOMIC DNA]</scope>
    <source>
        <strain evidence="1 2">P1976</strain>
    </source>
</reference>
<gene>
    <name evidence="1" type="ORF">F444_21979</name>
</gene>
<dbReference type="EMBL" id="ANJA01004052">
    <property type="protein sequence ID" value="ETO59718.1"/>
    <property type="molecule type" value="Genomic_DNA"/>
</dbReference>
<evidence type="ECO:0000313" key="2">
    <source>
        <dbReference type="Proteomes" id="UP000028582"/>
    </source>
</evidence>
<proteinExistence type="predicted"/>
<name>A0A080YZA7_PHYNI</name>
<evidence type="ECO:0000313" key="1">
    <source>
        <dbReference type="EMBL" id="ETO59718.1"/>
    </source>
</evidence>
<sequence length="39" mass="4543">YPRVSEAAKTLDINIQRAKVARESVKYPNSQSFSRQKYL</sequence>
<comment type="caution">
    <text evidence="1">The sequence shown here is derived from an EMBL/GenBank/DDBJ whole genome shotgun (WGS) entry which is preliminary data.</text>
</comment>
<organism evidence="1 2">
    <name type="scientific">Phytophthora nicotianae P1976</name>
    <dbReference type="NCBI Taxonomy" id="1317066"/>
    <lineage>
        <taxon>Eukaryota</taxon>
        <taxon>Sar</taxon>
        <taxon>Stramenopiles</taxon>
        <taxon>Oomycota</taxon>
        <taxon>Peronosporomycetes</taxon>
        <taxon>Peronosporales</taxon>
        <taxon>Peronosporaceae</taxon>
        <taxon>Phytophthora</taxon>
    </lineage>
</organism>
<accession>A0A080YZA7</accession>
<dbReference type="AlphaFoldDB" id="A0A080YZA7"/>
<feature type="non-terminal residue" evidence="1">
    <location>
        <position position="1"/>
    </location>
</feature>